<dbReference type="Proteomes" id="UP001229346">
    <property type="component" value="Unassembled WGS sequence"/>
</dbReference>
<dbReference type="InterPro" id="IPR010310">
    <property type="entry name" value="T7SS_ESAT-6-like"/>
</dbReference>
<gene>
    <name evidence="2" type="ORF">J2T15_000077</name>
</gene>
<proteinExistence type="inferred from homology"/>
<accession>A0ABT9TTJ4</accession>
<dbReference type="InterPro" id="IPR036689">
    <property type="entry name" value="ESAT-6-like_sf"/>
</dbReference>
<evidence type="ECO:0000256" key="1">
    <source>
        <dbReference type="RuleBase" id="RU362001"/>
    </source>
</evidence>
<dbReference type="SUPFAM" id="SSF140453">
    <property type="entry name" value="EsxAB dimer-like"/>
    <property type="match status" value="1"/>
</dbReference>
<evidence type="ECO:0000313" key="3">
    <source>
        <dbReference type="Proteomes" id="UP001229346"/>
    </source>
</evidence>
<dbReference type="Pfam" id="PF06013">
    <property type="entry name" value="WXG100"/>
    <property type="match status" value="1"/>
</dbReference>
<dbReference type="NCBIfam" id="TIGR03930">
    <property type="entry name" value="WXG100_ESAT6"/>
    <property type="match status" value="1"/>
</dbReference>
<dbReference type="EMBL" id="JAUSSU010000001">
    <property type="protein sequence ID" value="MDQ0110661.1"/>
    <property type="molecule type" value="Genomic_DNA"/>
</dbReference>
<keyword evidence="3" id="KW-1185">Reference proteome</keyword>
<sequence>MTVIKITPEELDRIGGQFLKCSEYNKTMASDLEKLIKNLSAQWQGSSKERFYKSYTSAEQELKNVSVMLKDVGDELKAIAERFRQADQTN</sequence>
<name>A0ABT9TTJ4_PAEHA</name>
<organism evidence="2 3">
    <name type="scientific">Paenibacillus harenae</name>
    <dbReference type="NCBI Taxonomy" id="306543"/>
    <lineage>
        <taxon>Bacteria</taxon>
        <taxon>Bacillati</taxon>
        <taxon>Bacillota</taxon>
        <taxon>Bacilli</taxon>
        <taxon>Bacillales</taxon>
        <taxon>Paenibacillaceae</taxon>
        <taxon>Paenibacillus</taxon>
    </lineage>
</organism>
<comment type="caution">
    <text evidence="2">The sequence shown here is derived from an EMBL/GenBank/DDBJ whole genome shotgun (WGS) entry which is preliminary data.</text>
</comment>
<dbReference type="Gene3D" id="1.10.287.850">
    <property type="entry name" value="HP0062-like domain"/>
    <property type="match status" value="1"/>
</dbReference>
<evidence type="ECO:0000313" key="2">
    <source>
        <dbReference type="EMBL" id="MDQ0110661.1"/>
    </source>
</evidence>
<comment type="similarity">
    <text evidence="1">Belongs to the WXG100 family.</text>
</comment>
<reference evidence="2 3" key="1">
    <citation type="submission" date="2023-07" db="EMBL/GenBank/DDBJ databases">
        <title>Sorghum-associated microbial communities from plants grown in Nebraska, USA.</title>
        <authorList>
            <person name="Schachtman D."/>
        </authorList>
    </citation>
    <scope>NUCLEOTIDE SEQUENCE [LARGE SCALE GENOMIC DNA]</scope>
    <source>
        <strain evidence="2 3">CC482</strain>
    </source>
</reference>
<dbReference type="RefSeq" id="WP_307199938.1">
    <property type="nucleotide sequence ID" value="NZ_JAUSSU010000001.1"/>
</dbReference>
<protein>
    <recommendedName>
        <fullName evidence="1">ESAT-6-like protein</fullName>
    </recommendedName>
</protein>